<dbReference type="Proteomes" id="UP001516400">
    <property type="component" value="Unassembled WGS sequence"/>
</dbReference>
<name>A0ABD2MLI9_9CUCU</name>
<feature type="region of interest" description="Disordered" evidence="1">
    <location>
        <begin position="188"/>
        <end position="212"/>
    </location>
</feature>
<evidence type="ECO:0000313" key="2">
    <source>
        <dbReference type="EMBL" id="KAL3267225.1"/>
    </source>
</evidence>
<organism evidence="2 3">
    <name type="scientific">Cryptolaemus montrouzieri</name>
    <dbReference type="NCBI Taxonomy" id="559131"/>
    <lineage>
        <taxon>Eukaryota</taxon>
        <taxon>Metazoa</taxon>
        <taxon>Ecdysozoa</taxon>
        <taxon>Arthropoda</taxon>
        <taxon>Hexapoda</taxon>
        <taxon>Insecta</taxon>
        <taxon>Pterygota</taxon>
        <taxon>Neoptera</taxon>
        <taxon>Endopterygota</taxon>
        <taxon>Coleoptera</taxon>
        <taxon>Polyphaga</taxon>
        <taxon>Cucujiformia</taxon>
        <taxon>Coccinelloidea</taxon>
        <taxon>Coccinellidae</taxon>
        <taxon>Scymninae</taxon>
        <taxon>Scymnini</taxon>
        <taxon>Cryptolaemus</taxon>
    </lineage>
</organism>
<keyword evidence="3" id="KW-1185">Reference proteome</keyword>
<dbReference type="PANTHER" id="PTHR33395:SF22">
    <property type="entry name" value="REVERSE TRANSCRIPTASE DOMAIN-CONTAINING PROTEIN"/>
    <property type="match status" value="1"/>
</dbReference>
<reference evidence="2 3" key="1">
    <citation type="journal article" date="2021" name="BMC Biol.">
        <title>Horizontally acquired antibacterial genes associated with adaptive radiation of ladybird beetles.</title>
        <authorList>
            <person name="Li H.S."/>
            <person name="Tang X.F."/>
            <person name="Huang Y.H."/>
            <person name="Xu Z.Y."/>
            <person name="Chen M.L."/>
            <person name="Du X.Y."/>
            <person name="Qiu B.Y."/>
            <person name="Chen P.T."/>
            <person name="Zhang W."/>
            <person name="Slipinski A."/>
            <person name="Escalona H.E."/>
            <person name="Waterhouse R.M."/>
            <person name="Zwick A."/>
            <person name="Pang H."/>
        </authorList>
    </citation>
    <scope>NUCLEOTIDE SEQUENCE [LARGE SCALE GENOMIC DNA]</scope>
    <source>
        <strain evidence="2">SYSU2018</strain>
    </source>
</reference>
<dbReference type="EMBL" id="JABFTP020000001">
    <property type="protein sequence ID" value="KAL3267225.1"/>
    <property type="molecule type" value="Genomic_DNA"/>
</dbReference>
<evidence type="ECO:0000313" key="3">
    <source>
        <dbReference type="Proteomes" id="UP001516400"/>
    </source>
</evidence>
<accession>A0ABD2MLI9</accession>
<evidence type="ECO:0000256" key="1">
    <source>
        <dbReference type="SAM" id="MobiDB-lite"/>
    </source>
</evidence>
<dbReference type="AlphaFoldDB" id="A0ABD2MLI9"/>
<sequence length="212" mass="24176">MDPSSPAMNQLILAIYTFGWKRSLVRYANQFGWIYSLSVTKSMISKHTESKIVKFNSKKPWIQGEVLTHKRTKDDIIFTQASNNPSEVFRKARQQYERSLCSEDRKRLFKYIREASNSTVRIFLLRKSDGDICESNLETANILAETLGSVFTQDSANTQFQPILSPRNQNSIESIDFSPDSVEKYLKGLKPGSSPGPDGLNVNRAQHQEHLL</sequence>
<gene>
    <name evidence="2" type="ORF">HHI36_011360</name>
</gene>
<comment type="caution">
    <text evidence="2">The sequence shown here is derived from an EMBL/GenBank/DDBJ whole genome shotgun (WGS) entry which is preliminary data.</text>
</comment>
<protein>
    <submittedName>
        <fullName evidence="2">Uncharacterized protein</fullName>
    </submittedName>
</protein>
<proteinExistence type="predicted"/>
<dbReference type="PANTHER" id="PTHR33395">
    <property type="entry name" value="TRANSCRIPTASE, PUTATIVE-RELATED-RELATED"/>
    <property type="match status" value="1"/>
</dbReference>